<dbReference type="EMBL" id="QXFY01001759">
    <property type="protein sequence ID" value="KAE9310128.1"/>
    <property type="molecule type" value="Genomic_DNA"/>
</dbReference>
<organism evidence="2 3">
    <name type="scientific">Phytophthora fragariae</name>
    <dbReference type="NCBI Taxonomy" id="53985"/>
    <lineage>
        <taxon>Eukaryota</taxon>
        <taxon>Sar</taxon>
        <taxon>Stramenopiles</taxon>
        <taxon>Oomycota</taxon>
        <taxon>Peronosporomycetes</taxon>
        <taxon>Peronosporales</taxon>
        <taxon>Peronosporaceae</taxon>
        <taxon>Phytophthora</taxon>
    </lineage>
</organism>
<feature type="signal peptide" evidence="1">
    <location>
        <begin position="1"/>
        <end position="21"/>
    </location>
</feature>
<dbReference type="AlphaFoldDB" id="A0A6G0R0F7"/>
<feature type="chain" id="PRO_5026295570" description="RxLR effector protein" evidence="1">
    <location>
        <begin position="22"/>
        <end position="117"/>
    </location>
</feature>
<evidence type="ECO:0000313" key="2">
    <source>
        <dbReference type="EMBL" id="KAE9310128.1"/>
    </source>
</evidence>
<evidence type="ECO:0000313" key="3">
    <source>
        <dbReference type="Proteomes" id="UP000486351"/>
    </source>
</evidence>
<proteinExistence type="predicted"/>
<keyword evidence="1" id="KW-0732">Signal</keyword>
<dbReference type="PROSITE" id="PS51257">
    <property type="entry name" value="PROKAR_LIPOPROTEIN"/>
    <property type="match status" value="1"/>
</dbReference>
<name>A0A6G0R0F7_9STRA</name>
<evidence type="ECO:0008006" key="4">
    <source>
        <dbReference type="Google" id="ProtNLM"/>
    </source>
</evidence>
<accession>A0A6G0R0F7</accession>
<protein>
    <recommendedName>
        <fullName evidence="4">RxLR effector protein</fullName>
    </recommendedName>
</protein>
<sequence length="117" mass="12580">MERSHQAIVVAVICACAGAIAVPPADGCSIGSARVNTSAFPSQTFEKAPHSPRTRWLETHLRCTKASFLLIYKAVNAAWSHKSRPNTKNPIIRRLALTMIYLAQGSSIYGAAAIMGI</sequence>
<gene>
    <name evidence="2" type="ORF">PF008_g20530</name>
</gene>
<reference evidence="2 3" key="1">
    <citation type="submission" date="2018-09" db="EMBL/GenBank/DDBJ databases">
        <title>Genomic investigation of the strawberry pathogen Phytophthora fragariae indicates pathogenicity is determined by transcriptional variation in three key races.</title>
        <authorList>
            <person name="Adams T.M."/>
            <person name="Armitage A.D."/>
            <person name="Sobczyk M.K."/>
            <person name="Bates H.J."/>
            <person name="Dunwell J.M."/>
            <person name="Nellist C.F."/>
            <person name="Harrison R.J."/>
        </authorList>
    </citation>
    <scope>NUCLEOTIDE SEQUENCE [LARGE SCALE GENOMIC DNA]</scope>
    <source>
        <strain evidence="2 3">NOV-77</strain>
    </source>
</reference>
<dbReference type="Proteomes" id="UP000486351">
    <property type="component" value="Unassembled WGS sequence"/>
</dbReference>
<comment type="caution">
    <text evidence="2">The sequence shown here is derived from an EMBL/GenBank/DDBJ whole genome shotgun (WGS) entry which is preliminary data.</text>
</comment>
<evidence type="ECO:0000256" key="1">
    <source>
        <dbReference type="SAM" id="SignalP"/>
    </source>
</evidence>